<dbReference type="SMART" id="SM00862">
    <property type="entry name" value="Trans_reg_C"/>
    <property type="match status" value="1"/>
</dbReference>
<dbReference type="Pfam" id="PF00486">
    <property type="entry name" value="Trans_reg_C"/>
    <property type="match status" value="1"/>
</dbReference>
<feature type="domain" description="OmpR/PhoB-type" evidence="6">
    <location>
        <begin position="1"/>
        <end position="105"/>
    </location>
</feature>
<evidence type="ECO:0000313" key="8">
    <source>
        <dbReference type="Proteomes" id="UP000680865"/>
    </source>
</evidence>
<dbReference type="PROSITE" id="PS51755">
    <property type="entry name" value="OMPR_PHOB"/>
    <property type="match status" value="1"/>
</dbReference>
<dbReference type="SUPFAM" id="SSF52540">
    <property type="entry name" value="P-loop containing nucleoside triphosphate hydrolases"/>
    <property type="match status" value="1"/>
</dbReference>
<evidence type="ECO:0000256" key="5">
    <source>
        <dbReference type="PROSITE-ProRule" id="PRU01091"/>
    </source>
</evidence>
<dbReference type="GO" id="GO:0000160">
    <property type="term" value="P:phosphorelay signal transduction system"/>
    <property type="evidence" value="ECO:0007669"/>
    <property type="project" value="InterPro"/>
</dbReference>
<dbReference type="InterPro" id="IPR005158">
    <property type="entry name" value="BTAD"/>
</dbReference>
<dbReference type="InterPro" id="IPR011990">
    <property type="entry name" value="TPR-like_helical_dom_sf"/>
</dbReference>
<dbReference type="InterPro" id="IPR016032">
    <property type="entry name" value="Sig_transdc_resp-reg_C-effctor"/>
</dbReference>
<dbReference type="Proteomes" id="UP000680865">
    <property type="component" value="Unassembled WGS sequence"/>
</dbReference>
<keyword evidence="3 5" id="KW-0238">DNA-binding</keyword>
<dbReference type="InterPro" id="IPR036388">
    <property type="entry name" value="WH-like_DNA-bd_sf"/>
</dbReference>
<dbReference type="InterPro" id="IPR001867">
    <property type="entry name" value="OmpR/PhoB-type_DNA-bd"/>
</dbReference>
<organism evidence="7 8">
    <name type="scientific">Winogradskya consettensis</name>
    <dbReference type="NCBI Taxonomy" id="113560"/>
    <lineage>
        <taxon>Bacteria</taxon>
        <taxon>Bacillati</taxon>
        <taxon>Actinomycetota</taxon>
        <taxon>Actinomycetes</taxon>
        <taxon>Micromonosporales</taxon>
        <taxon>Micromonosporaceae</taxon>
        <taxon>Winogradskya</taxon>
    </lineage>
</organism>
<gene>
    <name evidence="7" type="ORF">Aco04nite_63610</name>
</gene>
<feature type="DNA-binding region" description="OmpR/PhoB-type" evidence="5">
    <location>
        <begin position="1"/>
        <end position="105"/>
    </location>
</feature>
<dbReference type="Gene3D" id="1.10.10.10">
    <property type="entry name" value="Winged helix-like DNA-binding domain superfamily/Winged helix DNA-binding domain"/>
    <property type="match status" value="1"/>
</dbReference>
<dbReference type="AlphaFoldDB" id="A0A919VX64"/>
<comment type="caution">
    <text evidence="7">The sequence shown here is derived from an EMBL/GenBank/DDBJ whole genome shotgun (WGS) entry which is preliminary data.</text>
</comment>
<evidence type="ECO:0000313" key="7">
    <source>
        <dbReference type="EMBL" id="GIM79062.1"/>
    </source>
</evidence>
<dbReference type="InterPro" id="IPR002182">
    <property type="entry name" value="NB-ARC"/>
</dbReference>
<evidence type="ECO:0000256" key="3">
    <source>
        <dbReference type="ARBA" id="ARBA00023125"/>
    </source>
</evidence>
<accession>A0A919VX64</accession>
<evidence type="ECO:0000256" key="2">
    <source>
        <dbReference type="ARBA" id="ARBA00023015"/>
    </source>
</evidence>
<dbReference type="RefSeq" id="WP_213000886.1">
    <property type="nucleotide sequence ID" value="NZ_BAAATW010000017.1"/>
</dbReference>
<dbReference type="InterPro" id="IPR051677">
    <property type="entry name" value="AfsR-DnrI-RedD_regulator"/>
</dbReference>
<dbReference type="Gene3D" id="3.40.50.300">
    <property type="entry name" value="P-loop containing nucleotide triphosphate hydrolases"/>
    <property type="match status" value="1"/>
</dbReference>
<reference evidence="7" key="1">
    <citation type="submission" date="2021-03" db="EMBL/GenBank/DDBJ databases">
        <title>Whole genome shotgun sequence of Actinoplanes consettensis NBRC 14913.</title>
        <authorList>
            <person name="Komaki H."/>
            <person name="Tamura T."/>
        </authorList>
    </citation>
    <scope>NUCLEOTIDE SEQUENCE</scope>
    <source>
        <strain evidence="7">NBRC 14913</strain>
    </source>
</reference>
<dbReference type="SUPFAM" id="SSF46894">
    <property type="entry name" value="C-terminal effector domain of the bipartite response regulators"/>
    <property type="match status" value="1"/>
</dbReference>
<comment type="similarity">
    <text evidence="1">Belongs to the AfsR/DnrI/RedD regulatory family.</text>
</comment>
<dbReference type="Gene3D" id="1.25.40.10">
    <property type="entry name" value="Tetratricopeptide repeat domain"/>
    <property type="match status" value="2"/>
</dbReference>
<dbReference type="Pfam" id="PF03704">
    <property type="entry name" value="BTAD"/>
    <property type="match status" value="1"/>
</dbReference>
<evidence type="ECO:0000259" key="6">
    <source>
        <dbReference type="PROSITE" id="PS51755"/>
    </source>
</evidence>
<proteinExistence type="inferred from homology"/>
<keyword evidence="2" id="KW-0805">Transcription regulation</keyword>
<dbReference type="SMART" id="SM01043">
    <property type="entry name" value="BTAD"/>
    <property type="match status" value="1"/>
</dbReference>
<dbReference type="GO" id="GO:0003677">
    <property type="term" value="F:DNA binding"/>
    <property type="evidence" value="ECO:0007669"/>
    <property type="project" value="UniProtKB-UniRule"/>
</dbReference>
<dbReference type="GO" id="GO:0043531">
    <property type="term" value="F:ADP binding"/>
    <property type="evidence" value="ECO:0007669"/>
    <property type="project" value="InterPro"/>
</dbReference>
<dbReference type="SUPFAM" id="SSF48452">
    <property type="entry name" value="TPR-like"/>
    <property type="match status" value="2"/>
</dbReference>
<keyword evidence="8" id="KW-1185">Reference proteome</keyword>
<dbReference type="InterPro" id="IPR027417">
    <property type="entry name" value="P-loop_NTPase"/>
</dbReference>
<dbReference type="PANTHER" id="PTHR35807:SF1">
    <property type="entry name" value="TRANSCRIPTIONAL REGULATOR REDD"/>
    <property type="match status" value="1"/>
</dbReference>
<dbReference type="SMART" id="SM00028">
    <property type="entry name" value="TPR"/>
    <property type="match status" value="2"/>
</dbReference>
<dbReference type="Pfam" id="PF00931">
    <property type="entry name" value="NB-ARC"/>
    <property type="match status" value="1"/>
</dbReference>
<dbReference type="PRINTS" id="PR00364">
    <property type="entry name" value="DISEASERSIST"/>
</dbReference>
<dbReference type="PANTHER" id="PTHR35807">
    <property type="entry name" value="TRANSCRIPTIONAL REGULATOR REDD-RELATED"/>
    <property type="match status" value="1"/>
</dbReference>
<sequence length="937" mass="100204">MGLGEVDGVRFALLGPLRVWRDGEELGLGPRQQRLMLALLLARAGRPVRADELVELVWGDKPPASAANVVHRYIGMLRRLFEPALAPRSQGGRISGDLGGYVLRADPGELDLLDFRRLAEAGRDAADRGDPQAATSLFMEAFALWGGDCAADLRATHPAFAAVENEICGVAREAAAAALAGGGAATILSTVEKVAQRHPFDEALQARLLVLLAADGQRDAARMLYVELTQRLADELGMAPGAEVQAAYRQVAGGQAAPMPASKHPIPLVVPAQLPPDLPFFIGRESELARVREVLEQPRSGLNVLVIDGMPGVGKTTLALHVSHEVAPRFPDGQLYADLHGFDPGAEVADPVDVLQWFLTALGVPQGTIPESVEGRSALFRSVLAGRRVLVVLDNVRHADQVRPLLPGSADCLVVVTGRGRLTGLATAQGATVLSLDLPSLQEARDAVAERVGQDRVAPEPEVLDAIIERCGRLPLALAIVSSRAAALPAYPLSVIAEDLLAVGENLDVFHDYDFEHDVRAVFSWSYRLLGPAAARLFRLLPLHPGPDMTIRSVAALAGVPQATARDLVGELTRTRLLDRYKPGRYRLHDLVRTYAAELGDEVDPRPERQAALARVRDHYRRSAHAAHSLLRPYSLPVSLPEPLPGVQPVEFADDAEATAWFAAERLVLRAVLEQCAAAGEHEVAWQLALTMALFLGRHGYWHDWLAVLTIGHGSALVAGDPEGVARTAQSLAGANQRLGDNVRALGLLETAYEYQSAQGDATVTANVLMNMGVARFALGDTAGAIRDHTAALDRLKGLEHPKLEGAVLWHLARGHLRDGGLAGAVRLAGRSLATFAAIDDPSGQASALNLLAEARSAGGDQAGALHDQERSIGYATRAGDRANLIEAYTNLGDIHLAMGNLAAARRAWTQAVAQVEDGSLLPVIRAETRLREYVDE</sequence>
<keyword evidence="4" id="KW-0804">Transcription</keyword>
<dbReference type="GO" id="GO:0006355">
    <property type="term" value="P:regulation of DNA-templated transcription"/>
    <property type="evidence" value="ECO:0007669"/>
    <property type="project" value="InterPro"/>
</dbReference>
<name>A0A919VX64_9ACTN</name>
<protein>
    <submittedName>
        <fullName evidence="7">SARP family transcriptional regulator</fullName>
    </submittedName>
</protein>
<evidence type="ECO:0000256" key="4">
    <source>
        <dbReference type="ARBA" id="ARBA00023163"/>
    </source>
</evidence>
<dbReference type="InterPro" id="IPR019734">
    <property type="entry name" value="TPR_rpt"/>
</dbReference>
<evidence type="ECO:0000256" key="1">
    <source>
        <dbReference type="ARBA" id="ARBA00005820"/>
    </source>
</evidence>
<dbReference type="EMBL" id="BOQP01000036">
    <property type="protein sequence ID" value="GIM79062.1"/>
    <property type="molecule type" value="Genomic_DNA"/>
</dbReference>